<evidence type="ECO:0000256" key="2">
    <source>
        <dbReference type="ARBA" id="ARBA00023015"/>
    </source>
</evidence>
<accession>A0AAD8U8F1</accession>
<dbReference type="PANTHER" id="PTHR31391">
    <property type="entry name" value="B3 DOMAIN-CONTAINING PROTEIN OS11G0197600-RELATED"/>
    <property type="match status" value="1"/>
</dbReference>
<feature type="domain" description="TF-B3" evidence="7">
    <location>
        <begin position="55"/>
        <end position="150"/>
    </location>
</feature>
<keyword evidence="4" id="KW-0804">Transcription</keyword>
<comment type="subcellular location">
    <subcellularLocation>
        <location evidence="1">Nucleus</location>
    </subcellularLocation>
</comment>
<comment type="caution">
    <text evidence="8">The sequence shown here is derived from an EMBL/GenBank/DDBJ whole genome shotgun (WGS) entry which is preliminary data.</text>
</comment>
<evidence type="ECO:0000313" key="8">
    <source>
        <dbReference type="EMBL" id="KAK1699555.1"/>
    </source>
</evidence>
<dbReference type="GO" id="GO:0005634">
    <property type="term" value="C:nucleus"/>
    <property type="evidence" value="ECO:0007669"/>
    <property type="project" value="UniProtKB-SubCell"/>
</dbReference>
<feature type="region of interest" description="Disordered" evidence="6">
    <location>
        <begin position="183"/>
        <end position="249"/>
    </location>
</feature>
<evidence type="ECO:0000259" key="7">
    <source>
        <dbReference type="PROSITE" id="PS50863"/>
    </source>
</evidence>
<dbReference type="PROSITE" id="PS50863">
    <property type="entry name" value="B3"/>
    <property type="match status" value="2"/>
</dbReference>
<dbReference type="GO" id="GO:0003677">
    <property type="term" value="F:DNA binding"/>
    <property type="evidence" value="ECO:0007669"/>
    <property type="project" value="UniProtKB-KW"/>
</dbReference>
<sequence>MYAITRLTITKELERPSHSSGIRAKQVKMAGSGKGCERCSEWQEHYYWEHMDVNKIRFFKLMTGHFQQSICIPDKFASNFIRQMDITEGLHLKVPSGETWRVGVSKVADELFLGSGWGDFAKAHELQENDLLLFTCSGRSSFEVLIFDSSGCEKLSPIFTGRMCKHFDDIVMGQQIEKYSLTVDDDSDDDTSVPSQLVGSPHRASTSKKYSVKSKSSKHLPESPSSRSSSDANLESTEEEECDHEMHDEPDFYYSRAVEQIDGDQRREIIGLASTEPGNPAFVTVLQRTHLQHKNNFLIVPCKFAADHLQRRPPDVLLFRPSIGMKWRVRYYQSSHTRGFNCQRWVKFVRDNRLREGDVCIFELIKGAKKTNKVVTMAVHIARRRKKDGRFVKVG</sequence>
<dbReference type="PANTHER" id="PTHR31391:SF70">
    <property type="entry name" value="B3 DOMAIN-CONTAINING PROTEIN OS03G0622200"/>
    <property type="match status" value="1"/>
</dbReference>
<evidence type="ECO:0000256" key="1">
    <source>
        <dbReference type="ARBA" id="ARBA00004123"/>
    </source>
</evidence>
<protein>
    <recommendedName>
        <fullName evidence="7">TF-B3 domain-containing protein</fullName>
    </recommendedName>
</protein>
<evidence type="ECO:0000256" key="6">
    <source>
        <dbReference type="SAM" id="MobiDB-lite"/>
    </source>
</evidence>
<dbReference type="Proteomes" id="UP001231189">
    <property type="component" value="Unassembled WGS sequence"/>
</dbReference>
<dbReference type="InterPro" id="IPR003340">
    <property type="entry name" value="B3_DNA-bd"/>
</dbReference>
<organism evidence="8 9">
    <name type="scientific">Lolium multiflorum</name>
    <name type="common">Italian ryegrass</name>
    <name type="synonym">Lolium perenne subsp. multiflorum</name>
    <dbReference type="NCBI Taxonomy" id="4521"/>
    <lineage>
        <taxon>Eukaryota</taxon>
        <taxon>Viridiplantae</taxon>
        <taxon>Streptophyta</taxon>
        <taxon>Embryophyta</taxon>
        <taxon>Tracheophyta</taxon>
        <taxon>Spermatophyta</taxon>
        <taxon>Magnoliopsida</taxon>
        <taxon>Liliopsida</taxon>
        <taxon>Poales</taxon>
        <taxon>Poaceae</taxon>
        <taxon>BOP clade</taxon>
        <taxon>Pooideae</taxon>
        <taxon>Poodae</taxon>
        <taxon>Poeae</taxon>
        <taxon>Poeae Chloroplast Group 2 (Poeae type)</taxon>
        <taxon>Loliodinae</taxon>
        <taxon>Loliinae</taxon>
        <taxon>Lolium</taxon>
    </lineage>
</organism>
<evidence type="ECO:0000256" key="3">
    <source>
        <dbReference type="ARBA" id="ARBA00023125"/>
    </source>
</evidence>
<name>A0AAD8U8F1_LOLMU</name>
<dbReference type="AlphaFoldDB" id="A0AAD8U8F1"/>
<dbReference type="EMBL" id="JAUUTY010000001">
    <property type="protein sequence ID" value="KAK1699555.1"/>
    <property type="molecule type" value="Genomic_DNA"/>
</dbReference>
<dbReference type="SMART" id="SM01019">
    <property type="entry name" value="B3"/>
    <property type="match status" value="2"/>
</dbReference>
<gene>
    <name evidence="8" type="ORF">QYE76_016252</name>
</gene>
<keyword evidence="5" id="KW-0539">Nucleus</keyword>
<feature type="domain" description="TF-B3" evidence="7">
    <location>
        <begin position="283"/>
        <end position="385"/>
    </location>
</feature>
<evidence type="ECO:0000256" key="4">
    <source>
        <dbReference type="ARBA" id="ARBA00023163"/>
    </source>
</evidence>
<keyword evidence="2" id="KW-0805">Transcription regulation</keyword>
<reference evidence="8" key="1">
    <citation type="submission" date="2023-07" db="EMBL/GenBank/DDBJ databases">
        <title>A chromosome-level genome assembly of Lolium multiflorum.</title>
        <authorList>
            <person name="Chen Y."/>
            <person name="Copetti D."/>
            <person name="Kolliker R."/>
            <person name="Studer B."/>
        </authorList>
    </citation>
    <scope>NUCLEOTIDE SEQUENCE</scope>
    <source>
        <strain evidence="8">02402/16</strain>
        <tissue evidence="8">Leaf</tissue>
    </source>
</reference>
<dbReference type="SUPFAM" id="SSF101936">
    <property type="entry name" value="DNA-binding pseudobarrel domain"/>
    <property type="match status" value="2"/>
</dbReference>
<dbReference type="Pfam" id="PF02362">
    <property type="entry name" value="B3"/>
    <property type="match status" value="2"/>
</dbReference>
<proteinExistence type="predicted"/>
<dbReference type="InterPro" id="IPR015300">
    <property type="entry name" value="DNA-bd_pseudobarrel_sf"/>
</dbReference>
<keyword evidence="3" id="KW-0238">DNA-binding</keyword>
<keyword evidence="9" id="KW-1185">Reference proteome</keyword>
<evidence type="ECO:0000256" key="5">
    <source>
        <dbReference type="ARBA" id="ARBA00023242"/>
    </source>
</evidence>
<evidence type="ECO:0000313" key="9">
    <source>
        <dbReference type="Proteomes" id="UP001231189"/>
    </source>
</evidence>
<dbReference type="InterPro" id="IPR044837">
    <property type="entry name" value="REM16-like"/>
</dbReference>
<dbReference type="Gene3D" id="2.40.330.10">
    <property type="entry name" value="DNA-binding pseudobarrel domain"/>
    <property type="match status" value="2"/>
</dbReference>
<dbReference type="CDD" id="cd10017">
    <property type="entry name" value="B3_DNA"/>
    <property type="match status" value="2"/>
</dbReference>